<gene>
    <name evidence="2" type="ORF">SZN_27536</name>
</gene>
<feature type="region of interest" description="Disordered" evidence="1">
    <location>
        <begin position="1"/>
        <end position="48"/>
    </location>
</feature>
<evidence type="ECO:0000313" key="3">
    <source>
        <dbReference type="Proteomes" id="UP000004217"/>
    </source>
</evidence>
<evidence type="ECO:0000313" key="2">
    <source>
        <dbReference type="EMBL" id="EGX56480.1"/>
    </source>
</evidence>
<dbReference type="EMBL" id="AGBF01000141">
    <property type="protein sequence ID" value="EGX56480.1"/>
    <property type="molecule type" value="Genomic_DNA"/>
</dbReference>
<keyword evidence="3" id="KW-1185">Reference proteome</keyword>
<proteinExistence type="predicted"/>
<dbReference type="Proteomes" id="UP000004217">
    <property type="component" value="Unassembled WGS sequence"/>
</dbReference>
<protein>
    <submittedName>
        <fullName evidence="2">Uncharacterized protein</fullName>
    </submittedName>
</protein>
<organism evidence="2 3">
    <name type="scientific">Streptomyces zinciresistens K42</name>
    <dbReference type="NCBI Taxonomy" id="700597"/>
    <lineage>
        <taxon>Bacteria</taxon>
        <taxon>Bacillati</taxon>
        <taxon>Actinomycetota</taxon>
        <taxon>Actinomycetes</taxon>
        <taxon>Kitasatosporales</taxon>
        <taxon>Streptomycetaceae</taxon>
        <taxon>Streptomyces</taxon>
    </lineage>
</organism>
<feature type="non-terminal residue" evidence="2">
    <location>
        <position position="48"/>
    </location>
</feature>
<dbReference type="AlphaFoldDB" id="G2GJ17"/>
<name>G2GJ17_9ACTN</name>
<sequence>MNAFPRRASAVGRTAPDTRVGRCLSAGPADHGLRSRPPADARTGTGTR</sequence>
<evidence type="ECO:0000256" key="1">
    <source>
        <dbReference type="SAM" id="MobiDB-lite"/>
    </source>
</evidence>
<comment type="caution">
    <text evidence="2">The sequence shown here is derived from an EMBL/GenBank/DDBJ whole genome shotgun (WGS) entry which is preliminary data.</text>
</comment>
<accession>G2GJ17</accession>
<reference evidence="2 3" key="1">
    <citation type="submission" date="2011-08" db="EMBL/GenBank/DDBJ databases">
        <authorList>
            <person name="Lin Y."/>
            <person name="Hao X."/>
            <person name="Johnstone L."/>
            <person name="Miller S.J."/>
            <person name="Wei G."/>
            <person name="Rensing C."/>
        </authorList>
    </citation>
    <scope>NUCLEOTIDE SEQUENCE [LARGE SCALE GENOMIC DNA]</scope>
    <source>
        <strain evidence="2 3">K42</strain>
    </source>
</reference>